<dbReference type="SMART" id="SM00233">
    <property type="entry name" value="PH"/>
    <property type="match status" value="1"/>
</dbReference>
<proteinExistence type="predicted"/>
<dbReference type="PROSITE" id="PS50003">
    <property type="entry name" value="PH_DOMAIN"/>
    <property type="match status" value="1"/>
</dbReference>
<dbReference type="Gene3D" id="2.30.29.30">
    <property type="entry name" value="Pleckstrin-homology domain (PH domain)/Phosphotyrosine-binding domain (PTB)"/>
    <property type="match status" value="1"/>
</dbReference>
<sequence>MKPEQEQRRFKLSNEEQLQLFEEVKAGRLTITQAVESAHVLSMQDTKDDQGRPKSMAATEVYNFSVYKIQKYNKRQKRVIQVNFPDRQVFNIAQGSIHKRFAFADIAACESVEVLGIVLMFHRHHDYELQACSAKDKTKILHVFNLILSANRYDSACPPSYPHSSTSRIRAPFMNDHTGDLVKHGITKSGAASMRRGGLASFQWIRGWLELTDQELHFCTEGFTQTSAPPCLLPLTGATPARAAPTSNDFCINTARACHSFRVRSRIERDEWVKRINASTRHTSRPNSSSGMGSCNCLSMQNNHPSVMVTDVKKEPMSWDNDVGYEAGDVVAGSKDVVDGFVENLEDVLVKEEEQKLVELDDIECDGPPQNMPENLSLELEMEDQKKIVVDEMSLDREKLKTNADVMDGNESVIKREIDTGLKKERDKEKQTLINPAAQELDGACFSRSIPPPPPPPPLLSLSAPAGKQTTRSIHWDPVPRSRLQKSLWSKPEPVPAVDLTQLKDLFRIQENEPKIVSQQATPKVLLNEKLAQNFSIFLRSFPIKPHQLKEALLILGDEDEGGLSDMQISELRRYEPTPSDVKLYKKHQAHRHKLELVDQYMVEMCEIPLLSERLEMLIAVRELPEQIGCLNKLTVRLLHCCDELSCSRCFPAILHHILIIGNTLNPKSINGFRLNSLHKLQEMRSTDKTCSLLHFLVRQLKLHPPRPPGLSAGNTSYWKKLHSLNPRHHSRARCCESGS</sequence>
<dbReference type="Pfam" id="PF02181">
    <property type="entry name" value="FH2"/>
    <property type="match status" value="1"/>
</dbReference>
<reference evidence="3" key="2">
    <citation type="submission" date="2025-09" db="UniProtKB">
        <authorList>
            <consortium name="Ensembl"/>
        </authorList>
    </citation>
    <scope>IDENTIFICATION</scope>
</reference>
<evidence type="ECO:0000313" key="4">
    <source>
        <dbReference type="Proteomes" id="UP000694388"/>
    </source>
</evidence>
<dbReference type="Pfam" id="PF00169">
    <property type="entry name" value="PH"/>
    <property type="match status" value="1"/>
</dbReference>
<dbReference type="PROSITE" id="PS51444">
    <property type="entry name" value="FH2"/>
    <property type="match status" value="1"/>
</dbReference>
<dbReference type="InterPro" id="IPR011993">
    <property type="entry name" value="PH-like_dom_sf"/>
</dbReference>
<protein>
    <recommendedName>
        <fullName evidence="5">FH2 domain-containing protein</fullName>
    </recommendedName>
</protein>
<evidence type="ECO:0000313" key="3">
    <source>
        <dbReference type="Ensembl" id="ENSEBUP00000017197.1"/>
    </source>
</evidence>
<keyword evidence="4" id="KW-1185">Reference proteome</keyword>
<dbReference type="SMART" id="SM00498">
    <property type="entry name" value="FH2"/>
    <property type="match status" value="1"/>
</dbReference>
<dbReference type="InterPro" id="IPR001849">
    <property type="entry name" value="PH_domain"/>
</dbReference>
<evidence type="ECO:0000259" key="2">
    <source>
        <dbReference type="PROSITE" id="PS51444"/>
    </source>
</evidence>
<feature type="domain" description="FH2" evidence="2">
    <location>
        <begin position="461"/>
        <end position="740"/>
    </location>
</feature>
<dbReference type="SUPFAM" id="SSF101447">
    <property type="entry name" value="Formin homology 2 domain (FH2 domain)"/>
    <property type="match status" value="1"/>
</dbReference>
<evidence type="ECO:0000259" key="1">
    <source>
        <dbReference type="PROSITE" id="PS50003"/>
    </source>
</evidence>
<dbReference type="AlphaFoldDB" id="A0A8C4QL88"/>
<reference evidence="3" key="1">
    <citation type="submission" date="2025-08" db="UniProtKB">
        <authorList>
            <consortium name="Ensembl"/>
        </authorList>
    </citation>
    <scope>IDENTIFICATION</scope>
</reference>
<dbReference type="GeneTree" id="ENSGT00940000165811"/>
<dbReference type="SUPFAM" id="SSF50729">
    <property type="entry name" value="PH domain-like"/>
    <property type="match status" value="1"/>
</dbReference>
<dbReference type="InterPro" id="IPR015425">
    <property type="entry name" value="FH2_Formin"/>
</dbReference>
<accession>A0A8C4QL88</accession>
<dbReference type="PANTHER" id="PTHR45725:SF10">
    <property type="entry name" value="FH2 DOMAIN-CONTAINING PROTEIN"/>
    <property type="match status" value="1"/>
</dbReference>
<dbReference type="Gene3D" id="1.20.58.2220">
    <property type="entry name" value="Formin, FH2 domain"/>
    <property type="match status" value="1"/>
</dbReference>
<name>A0A8C4QL88_EPTBU</name>
<dbReference type="InterPro" id="IPR042201">
    <property type="entry name" value="FH2_Formin_sf"/>
</dbReference>
<evidence type="ECO:0008006" key="5">
    <source>
        <dbReference type="Google" id="ProtNLM"/>
    </source>
</evidence>
<dbReference type="PANTHER" id="PTHR45725">
    <property type="entry name" value="FORMIN HOMOLOGY 2 FAMILY MEMBER"/>
    <property type="match status" value="1"/>
</dbReference>
<dbReference type="Ensembl" id="ENSEBUT00000017773.1">
    <property type="protein sequence ID" value="ENSEBUP00000017197.1"/>
    <property type="gene ID" value="ENSEBUG00000010744.1"/>
</dbReference>
<dbReference type="Proteomes" id="UP000694388">
    <property type="component" value="Unplaced"/>
</dbReference>
<feature type="domain" description="PH" evidence="1">
    <location>
        <begin position="185"/>
        <end position="281"/>
    </location>
</feature>
<dbReference type="CDD" id="cd00821">
    <property type="entry name" value="PH"/>
    <property type="match status" value="1"/>
</dbReference>
<dbReference type="InterPro" id="IPR051425">
    <property type="entry name" value="Formin_Homology"/>
</dbReference>
<organism evidence="3 4">
    <name type="scientific">Eptatretus burgeri</name>
    <name type="common">Inshore hagfish</name>
    <dbReference type="NCBI Taxonomy" id="7764"/>
    <lineage>
        <taxon>Eukaryota</taxon>
        <taxon>Metazoa</taxon>
        <taxon>Chordata</taxon>
        <taxon>Craniata</taxon>
        <taxon>Vertebrata</taxon>
        <taxon>Cyclostomata</taxon>
        <taxon>Myxini</taxon>
        <taxon>Myxiniformes</taxon>
        <taxon>Myxinidae</taxon>
        <taxon>Eptatretinae</taxon>
        <taxon>Eptatretus</taxon>
    </lineage>
</organism>